<keyword evidence="21" id="KW-1185">Reference proteome</keyword>
<evidence type="ECO:0000256" key="4">
    <source>
        <dbReference type="ARBA" id="ARBA00014687"/>
    </source>
</evidence>
<keyword evidence="7 17" id="KW-0812">Transmembrane</keyword>
<feature type="transmembrane region" description="Helical" evidence="18">
    <location>
        <begin position="95"/>
        <end position="113"/>
    </location>
</feature>
<evidence type="ECO:0000256" key="18">
    <source>
        <dbReference type="SAM" id="Phobius"/>
    </source>
</evidence>
<dbReference type="InterPro" id="IPR014206">
    <property type="entry name" value="Cyt_c_ubiqinol_oxidase_su3"/>
</dbReference>
<comment type="function">
    <text evidence="12">Cytochrome bo(3) ubiquinol terminal oxidase is the component of the aerobic respiratory chain of E.coli that predominates when cells are grown at high aeration. Has proton pump activity across the membrane in addition to electron transfer, pumping 2 protons/electron.</text>
</comment>
<dbReference type="Pfam" id="PF00510">
    <property type="entry name" value="COX3"/>
    <property type="match status" value="1"/>
</dbReference>
<keyword evidence="11 18" id="KW-0472">Membrane</keyword>
<evidence type="ECO:0000256" key="3">
    <source>
        <dbReference type="ARBA" id="ARBA00011700"/>
    </source>
</evidence>
<keyword evidence="10" id="KW-0560">Oxidoreductase</keyword>
<keyword evidence="5" id="KW-0813">Transport</keyword>
<dbReference type="PROSITE" id="PS50253">
    <property type="entry name" value="COX3"/>
    <property type="match status" value="1"/>
</dbReference>
<evidence type="ECO:0000256" key="6">
    <source>
        <dbReference type="ARBA" id="ARBA00022475"/>
    </source>
</evidence>
<dbReference type="InterPro" id="IPR013833">
    <property type="entry name" value="Cyt_c_oxidase_su3_a-hlx"/>
</dbReference>
<evidence type="ECO:0000256" key="8">
    <source>
        <dbReference type="ARBA" id="ARBA00022982"/>
    </source>
</evidence>
<keyword evidence="6" id="KW-1003">Cell membrane</keyword>
<evidence type="ECO:0000256" key="10">
    <source>
        <dbReference type="ARBA" id="ARBA00023002"/>
    </source>
</evidence>
<feature type="domain" description="Heme-copper oxidase subunit III family profile" evidence="19">
    <location>
        <begin position="1"/>
        <end position="201"/>
    </location>
</feature>
<feature type="transmembrane region" description="Helical" evidence="18">
    <location>
        <begin position="27"/>
        <end position="47"/>
    </location>
</feature>
<evidence type="ECO:0000256" key="7">
    <source>
        <dbReference type="ARBA" id="ARBA00022692"/>
    </source>
</evidence>
<evidence type="ECO:0000256" key="13">
    <source>
        <dbReference type="ARBA" id="ARBA00030072"/>
    </source>
</evidence>
<name>A0ABV8UKT0_9PROT</name>
<evidence type="ECO:0000313" key="20">
    <source>
        <dbReference type="EMBL" id="MFC4351907.1"/>
    </source>
</evidence>
<sequence>MTAQAAAHPMPAETDHADIYEEKTLGFWLYMMSDAVIFALLFATYVVMAGNIAEAPSPQSQFSLSHAFGETMLLLTSSLTFGLASLALAAGRRRLLQGLLFVTFLLGLGFVLMELVEFQSMIAAGAGPDQSGALSSFFVLVGTHGLHVSVGLAWILVMMAQVTFKGLTAPVASRLARLGLFWHFLDIIWVGIFSVVYLPGVME</sequence>
<evidence type="ECO:0000256" key="12">
    <source>
        <dbReference type="ARBA" id="ARBA00025694"/>
    </source>
</evidence>
<dbReference type="SUPFAM" id="SSF81452">
    <property type="entry name" value="Cytochrome c oxidase subunit III-like"/>
    <property type="match status" value="1"/>
</dbReference>
<evidence type="ECO:0000256" key="17">
    <source>
        <dbReference type="RuleBase" id="RU003376"/>
    </source>
</evidence>
<evidence type="ECO:0000256" key="14">
    <source>
        <dbReference type="ARBA" id="ARBA00031884"/>
    </source>
</evidence>
<proteinExistence type="inferred from homology"/>
<dbReference type="PANTHER" id="PTHR11403:SF2">
    <property type="entry name" value="CYTOCHROME BO(3) UBIQUINOL OXIDASE SUBUNIT 3"/>
    <property type="match status" value="1"/>
</dbReference>
<evidence type="ECO:0000256" key="9">
    <source>
        <dbReference type="ARBA" id="ARBA00022989"/>
    </source>
</evidence>
<dbReference type="CDD" id="cd02863">
    <property type="entry name" value="Ubiquinol_oxidase_III"/>
    <property type="match status" value="1"/>
</dbReference>
<organism evidence="20 21">
    <name type="scientific">Fodinicurvata halophila</name>
    <dbReference type="NCBI Taxonomy" id="1419723"/>
    <lineage>
        <taxon>Bacteria</taxon>
        <taxon>Pseudomonadati</taxon>
        <taxon>Pseudomonadota</taxon>
        <taxon>Alphaproteobacteria</taxon>
        <taxon>Rhodospirillales</taxon>
        <taxon>Rhodovibrionaceae</taxon>
        <taxon>Fodinicurvata</taxon>
    </lineage>
</organism>
<comment type="similarity">
    <text evidence="2 17">Belongs to the cytochrome c oxidase subunit 3 family.</text>
</comment>
<dbReference type="InterPro" id="IPR024791">
    <property type="entry name" value="Cyt_c/ubiquinol_Oxase_su3"/>
</dbReference>
<feature type="transmembrane region" description="Helical" evidence="18">
    <location>
        <begin position="178"/>
        <end position="198"/>
    </location>
</feature>
<evidence type="ECO:0000256" key="5">
    <source>
        <dbReference type="ARBA" id="ARBA00022448"/>
    </source>
</evidence>
<keyword evidence="8" id="KW-0249">Electron transport</keyword>
<comment type="subunit">
    <text evidence="3">Heterooctamer of two A chains, two B chains, two C chains and two D chains.</text>
</comment>
<dbReference type="Gene3D" id="1.20.120.80">
    <property type="entry name" value="Cytochrome c oxidase, subunit III, four-helix bundle"/>
    <property type="match status" value="1"/>
</dbReference>
<dbReference type="PANTHER" id="PTHR11403">
    <property type="entry name" value="CYTOCHROME C OXIDASE SUBUNIT III"/>
    <property type="match status" value="1"/>
</dbReference>
<evidence type="ECO:0000256" key="1">
    <source>
        <dbReference type="ARBA" id="ARBA00004651"/>
    </source>
</evidence>
<evidence type="ECO:0000256" key="15">
    <source>
        <dbReference type="ARBA" id="ARBA00032189"/>
    </source>
</evidence>
<dbReference type="RefSeq" id="WP_382422252.1">
    <property type="nucleotide sequence ID" value="NZ_JBHSCW010000004.1"/>
</dbReference>
<dbReference type="EMBL" id="JBHSCW010000004">
    <property type="protein sequence ID" value="MFC4351907.1"/>
    <property type="molecule type" value="Genomic_DNA"/>
</dbReference>
<reference evidence="21" key="1">
    <citation type="journal article" date="2019" name="Int. J. Syst. Evol. Microbiol.">
        <title>The Global Catalogue of Microorganisms (GCM) 10K type strain sequencing project: providing services to taxonomists for standard genome sequencing and annotation.</title>
        <authorList>
            <consortium name="The Broad Institute Genomics Platform"/>
            <consortium name="The Broad Institute Genome Sequencing Center for Infectious Disease"/>
            <person name="Wu L."/>
            <person name="Ma J."/>
        </authorList>
    </citation>
    <scope>NUCLEOTIDE SEQUENCE [LARGE SCALE GENOMIC DNA]</scope>
    <source>
        <strain evidence="21">CECT 8472</strain>
    </source>
</reference>
<evidence type="ECO:0000259" key="19">
    <source>
        <dbReference type="PROSITE" id="PS50253"/>
    </source>
</evidence>
<comment type="subcellular location">
    <subcellularLocation>
        <location evidence="1 17">Cell membrane</location>
        <topology evidence="1 17">Multi-pass membrane protein</topology>
    </subcellularLocation>
</comment>
<accession>A0ABV8UKT0</accession>
<comment type="caution">
    <text evidence="20">The sequence shown here is derived from an EMBL/GenBank/DDBJ whole genome shotgun (WGS) entry which is preliminary data.</text>
</comment>
<evidence type="ECO:0000256" key="11">
    <source>
        <dbReference type="ARBA" id="ARBA00023136"/>
    </source>
</evidence>
<gene>
    <name evidence="20" type="primary">cyoC</name>
    <name evidence="20" type="ORF">ACFOW6_10175</name>
</gene>
<evidence type="ECO:0000256" key="16">
    <source>
        <dbReference type="ARBA" id="ARBA00032717"/>
    </source>
</evidence>
<evidence type="ECO:0000256" key="2">
    <source>
        <dbReference type="ARBA" id="ARBA00010581"/>
    </source>
</evidence>
<feature type="transmembrane region" description="Helical" evidence="18">
    <location>
        <begin position="133"/>
        <end position="157"/>
    </location>
</feature>
<dbReference type="InterPro" id="IPR000298">
    <property type="entry name" value="Cyt_c_oxidase-like_su3"/>
</dbReference>
<dbReference type="InterPro" id="IPR035973">
    <property type="entry name" value="Cyt_c_oxidase_su3-like_sf"/>
</dbReference>
<dbReference type="NCBIfam" id="TIGR02842">
    <property type="entry name" value="CyoC"/>
    <property type="match status" value="1"/>
</dbReference>
<dbReference type="InterPro" id="IPR033946">
    <property type="entry name" value="Ubiquinol_oxase_su3_dom"/>
</dbReference>
<keyword evidence="9 18" id="KW-1133">Transmembrane helix</keyword>
<protein>
    <recommendedName>
        <fullName evidence="4">Cytochrome bo(3) ubiquinol oxidase subunit 3</fullName>
    </recommendedName>
    <alternativeName>
        <fullName evidence="15">Cytochrome o ubiquinol oxidase subunit 3</fullName>
    </alternativeName>
    <alternativeName>
        <fullName evidence="13">Oxidase bo(3) subunit 3</fullName>
    </alternativeName>
    <alternativeName>
        <fullName evidence="16">Ubiquinol oxidase polypeptide III</fullName>
    </alternativeName>
    <alternativeName>
        <fullName evidence="14">Ubiquinol oxidase subunit 3</fullName>
    </alternativeName>
</protein>
<evidence type="ECO:0000313" key="21">
    <source>
        <dbReference type="Proteomes" id="UP001595799"/>
    </source>
</evidence>
<dbReference type="Proteomes" id="UP001595799">
    <property type="component" value="Unassembled WGS sequence"/>
</dbReference>
<feature type="transmembrane region" description="Helical" evidence="18">
    <location>
        <begin position="67"/>
        <end position="88"/>
    </location>
</feature>